<name>A0A1I8PTZ1_STOCA</name>
<feature type="signal peptide" evidence="9">
    <location>
        <begin position="1"/>
        <end position="18"/>
    </location>
</feature>
<dbReference type="OrthoDB" id="7441167at2759"/>
<proteinExistence type="inferred from homology"/>
<keyword evidence="12" id="KW-1185">Reference proteome</keyword>
<protein>
    <recommendedName>
        <fullName evidence="10">Attacin C-terminal domain-containing protein</fullName>
    </recommendedName>
</protein>
<comment type="subcellular location">
    <subcellularLocation>
        <location evidence="1">Secreted</location>
    </subcellularLocation>
</comment>
<evidence type="ECO:0000256" key="2">
    <source>
        <dbReference type="ARBA" id="ARBA00007550"/>
    </source>
</evidence>
<keyword evidence="4" id="KW-0929">Antimicrobial</keyword>
<keyword evidence="5" id="KW-0399">Innate immunity</keyword>
<keyword evidence="7" id="KW-0044">Antibiotic</keyword>
<evidence type="ECO:0000256" key="6">
    <source>
        <dbReference type="ARBA" id="ARBA00022859"/>
    </source>
</evidence>
<accession>A0A1I8PTZ1</accession>
<dbReference type="GO" id="GO:0042742">
    <property type="term" value="P:defense response to bacterium"/>
    <property type="evidence" value="ECO:0007669"/>
    <property type="project" value="UniProtKB-KW"/>
</dbReference>
<evidence type="ECO:0000256" key="1">
    <source>
        <dbReference type="ARBA" id="ARBA00004613"/>
    </source>
</evidence>
<dbReference type="Pfam" id="PF03769">
    <property type="entry name" value="Attacin_C"/>
    <property type="match status" value="2"/>
</dbReference>
<feature type="domain" description="Attacin C-terminal" evidence="10">
    <location>
        <begin position="233"/>
        <end position="349"/>
    </location>
</feature>
<dbReference type="InterPro" id="IPR005521">
    <property type="entry name" value="Attacin_C"/>
</dbReference>
<dbReference type="AlphaFoldDB" id="A0A1I8PTZ1"/>
<dbReference type="SUPFAM" id="SSF56935">
    <property type="entry name" value="Porins"/>
    <property type="match status" value="1"/>
</dbReference>
<evidence type="ECO:0000313" key="11">
    <source>
        <dbReference type="EnsemblMetazoa" id="SCAU011058-PA"/>
    </source>
</evidence>
<dbReference type="Proteomes" id="UP000095300">
    <property type="component" value="Unassembled WGS sequence"/>
</dbReference>
<dbReference type="GO" id="GO:0045087">
    <property type="term" value="P:innate immune response"/>
    <property type="evidence" value="ECO:0007669"/>
    <property type="project" value="UniProtKB-KW"/>
</dbReference>
<evidence type="ECO:0000256" key="4">
    <source>
        <dbReference type="ARBA" id="ARBA00022529"/>
    </source>
</evidence>
<feature type="region of interest" description="Disordered" evidence="8">
    <location>
        <begin position="20"/>
        <end position="192"/>
    </location>
</feature>
<evidence type="ECO:0000259" key="10">
    <source>
        <dbReference type="Pfam" id="PF03769"/>
    </source>
</evidence>
<feature type="chain" id="PRO_5009327321" description="Attacin C-terminal domain-containing protein" evidence="9">
    <location>
        <begin position="19"/>
        <end position="488"/>
    </location>
</feature>
<keyword evidence="3" id="KW-0964">Secreted</keyword>
<sequence length="488" mass="50221">MKVTMLILLLCLVLAVSARGGAGGRGGGGRNSGGRSSGGRSAGGRSSGGSRGGSRSIGTSRSAPSRSISRAASKSHARAPAKPAVRNPPRVQPRPAAPKPSFRAPPKLQPKPAPPRPVSPSKPISKPKAPSPPKVVPKPQPKPAPPKPVTPPKPITKPAPAKAPSPPKAPTPPKVVPKPQPKPSVAKAAVKTPVKPVVAPVNVQKAVPVKVETKPPTGSVTVNQNFASNGVKKISVDANKNVFQSKDGKHSVDVNAQATKIQSKAQGNPKTDVTVGGQYSYNTDKTSITASANGKPRQGVDLNVDASHTVLQSKNGRHSVDVTASAAKHVGGEQGTTKTDLTMGGQYKYNNDKTQVTASANTKPGQGVDLKLGAEHNVWQSANQRHSIVGNAEVSKHMGGPLGNEKAQVDFGGKYKYEGDKTQFTAGVNGSPGKGATASVEARHNLYQSVDKRTRVDVSGGVSQQIGGPSGNSRPDANIGISLTHDLP</sequence>
<feature type="region of interest" description="Disordered" evidence="8">
    <location>
        <begin position="455"/>
        <end position="488"/>
    </location>
</feature>
<feature type="compositionally biased region" description="Polar residues" evidence="8">
    <location>
        <begin position="461"/>
        <end position="475"/>
    </location>
</feature>
<feature type="domain" description="Attacin C-terminal" evidence="10">
    <location>
        <begin position="420"/>
        <end position="485"/>
    </location>
</feature>
<gene>
    <name evidence="11" type="primary">106086281</name>
</gene>
<comment type="similarity">
    <text evidence="2">Belongs to the attacin/sarcotoxin-2 family.</text>
</comment>
<organism evidence="11 12">
    <name type="scientific">Stomoxys calcitrans</name>
    <name type="common">Stable fly</name>
    <name type="synonym">Conops calcitrans</name>
    <dbReference type="NCBI Taxonomy" id="35570"/>
    <lineage>
        <taxon>Eukaryota</taxon>
        <taxon>Metazoa</taxon>
        <taxon>Ecdysozoa</taxon>
        <taxon>Arthropoda</taxon>
        <taxon>Hexapoda</taxon>
        <taxon>Insecta</taxon>
        <taxon>Pterygota</taxon>
        <taxon>Neoptera</taxon>
        <taxon>Endopterygota</taxon>
        <taxon>Diptera</taxon>
        <taxon>Brachycera</taxon>
        <taxon>Muscomorpha</taxon>
        <taxon>Muscoidea</taxon>
        <taxon>Muscidae</taxon>
        <taxon>Stomoxys</taxon>
    </lineage>
</organism>
<evidence type="ECO:0000313" key="12">
    <source>
        <dbReference type="Proteomes" id="UP000095300"/>
    </source>
</evidence>
<dbReference type="PRINTS" id="PR01217">
    <property type="entry name" value="PRICHEXTENSN"/>
</dbReference>
<keyword evidence="9" id="KW-0732">Signal</keyword>
<evidence type="ECO:0000256" key="9">
    <source>
        <dbReference type="SAM" id="SignalP"/>
    </source>
</evidence>
<feature type="compositionally biased region" description="Low complexity" evidence="8">
    <location>
        <begin position="183"/>
        <end position="192"/>
    </location>
</feature>
<keyword evidence="6" id="KW-0391">Immunity</keyword>
<dbReference type="EnsemblMetazoa" id="SCAU011058-RA">
    <property type="protein sequence ID" value="SCAU011058-PA"/>
    <property type="gene ID" value="SCAU011058"/>
</dbReference>
<evidence type="ECO:0000256" key="5">
    <source>
        <dbReference type="ARBA" id="ARBA00022588"/>
    </source>
</evidence>
<feature type="compositionally biased region" description="Pro residues" evidence="8">
    <location>
        <begin position="107"/>
        <end position="120"/>
    </location>
</feature>
<evidence type="ECO:0000256" key="8">
    <source>
        <dbReference type="SAM" id="MobiDB-lite"/>
    </source>
</evidence>
<reference evidence="11" key="1">
    <citation type="submission" date="2020-05" db="UniProtKB">
        <authorList>
            <consortium name="EnsemblMetazoa"/>
        </authorList>
    </citation>
    <scope>IDENTIFICATION</scope>
    <source>
        <strain evidence="11">USDA</strain>
    </source>
</reference>
<dbReference type="VEuPathDB" id="VectorBase:SCAU011058"/>
<evidence type="ECO:0000256" key="7">
    <source>
        <dbReference type="ARBA" id="ARBA00023022"/>
    </source>
</evidence>
<evidence type="ECO:0000256" key="3">
    <source>
        <dbReference type="ARBA" id="ARBA00022525"/>
    </source>
</evidence>
<feature type="compositionally biased region" description="Pro residues" evidence="8">
    <location>
        <begin position="129"/>
        <end position="182"/>
    </location>
</feature>
<dbReference type="GO" id="GO:0005576">
    <property type="term" value="C:extracellular region"/>
    <property type="evidence" value="ECO:0007669"/>
    <property type="project" value="UniProtKB-SubCell"/>
</dbReference>
<feature type="compositionally biased region" description="Low complexity" evidence="8">
    <location>
        <begin position="53"/>
        <end position="72"/>
    </location>
</feature>
<feature type="compositionally biased region" description="Gly residues" evidence="8">
    <location>
        <begin position="20"/>
        <end position="52"/>
    </location>
</feature>